<sequence>METAHRSALEAKHALLDQRIDDERHRPKPDSMLIADLKKQKLRLKEEITAH</sequence>
<name>A0A245ZT00_9SPHN</name>
<reference evidence="2 3" key="1">
    <citation type="submission" date="2017-03" db="EMBL/GenBank/DDBJ databases">
        <title>Genome sequence of Sphingomonas mucosissima DSM 17494.</title>
        <authorList>
            <person name="Poehlein A."/>
            <person name="Wuebbeler J.H."/>
            <person name="Steinbuechel A."/>
            <person name="Daniel R."/>
        </authorList>
    </citation>
    <scope>NUCLEOTIDE SEQUENCE [LARGE SCALE GENOMIC DNA]</scope>
    <source>
        <strain evidence="2 3">DSM 17494</strain>
    </source>
</reference>
<evidence type="ECO:0008006" key="4">
    <source>
        <dbReference type="Google" id="ProtNLM"/>
    </source>
</evidence>
<proteinExistence type="predicted"/>
<evidence type="ECO:0000256" key="1">
    <source>
        <dbReference type="SAM" id="MobiDB-lite"/>
    </source>
</evidence>
<dbReference type="AlphaFoldDB" id="A0A245ZT00"/>
<protein>
    <recommendedName>
        <fullName evidence="4">DUF465 domain-containing protein</fullName>
    </recommendedName>
</protein>
<comment type="caution">
    <text evidence="2">The sequence shown here is derived from an EMBL/GenBank/DDBJ whole genome shotgun (WGS) entry which is preliminary data.</text>
</comment>
<dbReference type="EMBL" id="NBBJ01000001">
    <property type="protein sequence ID" value="OWK32847.1"/>
    <property type="molecule type" value="Genomic_DNA"/>
</dbReference>
<gene>
    <name evidence="2" type="ORF">SPMU_11890</name>
</gene>
<evidence type="ECO:0000313" key="2">
    <source>
        <dbReference type="EMBL" id="OWK32847.1"/>
    </source>
</evidence>
<dbReference type="Gene3D" id="6.10.280.50">
    <property type="match status" value="1"/>
</dbReference>
<dbReference type="InterPro" id="IPR038444">
    <property type="entry name" value="DUF465_sf"/>
</dbReference>
<dbReference type="RefSeq" id="WP_088332736.1">
    <property type="nucleotide sequence ID" value="NZ_NBBJ01000001.1"/>
</dbReference>
<dbReference type="Pfam" id="PF04325">
    <property type="entry name" value="DUF465"/>
    <property type="match status" value="1"/>
</dbReference>
<keyword evidence="3" id="KW-1185">Reference proteome</keyword>
<evidence type="ECO:0000313" key="3">
    <source>
        <dbReference type="Proteomes" id="UP000197783"/>
    </source>
</evidence>
<dbReference type="OrthoDB" id="7392037at2"/>
<organism evidence="2 3">
    <name type="scientific">Sphingomonas mucosissima</name>
    <dbReference type="NCBI Taxonomy" id="370959"/>
    <lineage>
        <taxon>Bacteria</taxon>
        <taxon>Pseudomonadati</taxon>
        <taxon>Pseudomonadota</taxon>
        <taxon>Alphaproteobacteria</taxon>
        <taxon>Sphingomonadales</taxon>
        <taxon>Sphingomonadaceae</taxon>
        <taxon>Sphingomonas</taxon>
    </lineage>
</organism>
<accession>A0A245ZT00</accession>
<dbReference type="Proteomes" id="UP000197783">
    <property type="component" value="Unassembled WGS sequence"/>
</dbReference>
<feature type="region of interest" description="Disordered" evidence="1">
    <location>
        <begin position="1"/>
        <end position="28"/>
    </location>
</feature>
<dbReference type="InterPro" id="IPR007420">
    <property type="entry name" value="DUF465"/>
</dbReference>